<reference evidence="1 2" key="1">
    <citation type="journal article" date="2012" name="J. Bacteriol.">
        <title>Genome Sequence of the Filamentous Bacterium Fibrisoma limi BUZ 3T.</title>
        <authorList>
            <person name="Filippini M."/>
            <person name="Qi W."/>
            <person name="Jaenicke S."/>
            <person name="Goesmann A."/>
            <person name="Smits T.H."/>
            <person name="Bagheri H.C."/>
        </authorList>
    </citation>
    <scope>NUCLEOTIDE SEQUENCE [LARGE SCALE GENOMIC DNA]</scope>
    <source>
        <strain evidence="2">BUZ 3T</strain>
    </source>
</reference>
<dbReference type="STRING" id="1185876.BN8_04625"/>
<sequence length="231" mass="25687">MAMKRPDEPLDHLVRQAINDLPDTPPPGSAFNADQVWRQMHPRLQGAAPQRRSGTVWWLAAACASVLLISWLYVELTPAEKGASVINRPPAASIPANRPVGPLDLRQRTAVRDQSAQVVRERPVRRVNVPERNLVEQTKLTEAITAMPAETLRIVAETIPSTPEVTKALATVPKRQFRVVHANELQAEDEKRPKLYQTGNVVRLGDEGELQPDEGEIAKPIILRLTNKPNQ</sequence>
<accession>I2GN93</accession>
<comment type="caution">
    <text evidence="1">The sequence shown here is derived from an EMBL/GenBank/DDBJ whole genome shotgun (WGS) entry which is preliminary data.</text>
</comment>
<protein>
    <submittedName>
        <fullName evidence="1">Uncharacterized protein</fullName>
    </submittedName>
</protein>
<gene>
    <name evidence="1" type="ORF">BN8_04625</name>
</gene>
<keyword evidence="2" id="KW-1185">Reference proteome</keyword>
<evidence type="ECO:0000313" key="2">
    <source>
        <dbReference type="Proteomes" id="UP000009309"/>
    </source>
</evidence>
<proteinExistence type="predicted"/>
<dbReference type="AlphaFoldDB" id="I2GN93"/>
<dbReference type="Proteomes" id="UP000009309">
    <property type="component" value="Unassembled WGS sequence"/>
</dbReference>
<organism evidence="1 2">
    <name type="scientific">Fibrisoma limi BUZ 3</name>
    <dbReference type="NCBI Taxonomy" id="1185876"/>
    <lineage>
        <taxon>Bacteria</taxon>
        <taxon>Pseudomonadati</taxon>
        <taxon>Bacteroidota</taxon>
        <taxon>Cytophagia</taxon>
        <taxon>Cytophagales</taxon>
        <taxon>Spirosomataceae</taxon>
        <taxon>Fibrisoma</taxon>
    </lineage>
</organism>
<dbReference type="EMBL" id="CAIT01000009">
    <property type="protein sequence ID" value="CCH55371.1"/>
    <property type="molecule type" value="Genomic_DNA"/>
</dbReference>
<dbReference type="eggNOG" id="ENOG502ZGFS">
    <property type="taxonomic scope" value="Bacteria"/>
</dbReference>
<name>I2GN93_9BACT</name>
<evidence type="ECO:0000313" key="1">
    <source>
        <dbReference type="EMBL" id="CCH55371.1"/>
    </source>
</evidence>